<sequence>MKLKGNNEVTNMQQEIWQRFINGDEEILDSLPEKIADSWQTCYMNQVDPYLHKPRKVMTAQELKKQRRKHQELIQLVKKEVAELQNCLELKLPLFVLTDEVGNILWREGSYRSKDYANGIFFQEGSGWSELGVGTNAIGLVLKTKSQEWLTLDEHYSVASRSWSCAASPIFDEENQLIAVLDISTYQNSSSKDAQLPLRVVTQKITNTIVYHYLERKNSLLRYVAKYSEDDLLCDEHFRIVYISDKYTDKFPIGDDIRSYLNGQSTYKQEEIYVDKELVGYRFLLQDFSSEQNSFYYPGISSQNEKYQKFLKKVVMFATSDLPIHIYGETGSGKEIIAETIHHNSSKKSGPLVALNCGALNENLLESQLFGYAPGAFTGADSKGHTGKIEQADGGSLFLDEIDNMSKKMQTALLRVLEDQQVTRINGLPKKVDFRLITASNQDLKQAVVEQRFREDLFYRIFVGQLAIPPLRERLIDLRPLIQEFCTQKNWRINWQEEIFQAAKNYSWYGNVREFNNFLERLYVFYSSEQPSKQDICELIESGSLQVTDAKANNEKQEIENALEKEKFHISNTAKRLGFSRATLYRKMKAHNMK</sequence>
<dbReference type="Gene3D" id="3.30.450.40">
    <property type="match status" value="1"/>
</dbReference>
<keyword evidence="4" id="KW-0804">Transcription</keyword>
<feature type="domain" description="Sigma-54 factor interaction" evidence="5">
    <location>
        <begin position="300"/>
        <end position="524"/>
    </location>
</feature>
<dbReference type="GO" id="GO:0006355">
    <property type="term" value="P:regulation of DNA-templated transcription"/>
    <property type="evidence" value="ECO:0007669"/>
    <property type="project" value="InterPro"/>
</dbReference>
<evidence type="ECO:0000256" key="1">
    <source>
        <dbReference type="ARBA" id="ARBA00022741"/>
    </source>
</evidence>
<dbReference type="EMBL" id="AP012046">
    <property type="protein sequence ID" value="BAK93447.1"/>
    <property type="molecule type" value="Genomic_DNA"/>
</dbReference>
<dbReference type="Proteomes" id="UP000002663">
    <property type="component" value="Chromosome"/>
</dbReference>
<dbReference type="Pfam" id="PF00158">
    <property type="entry name" value="Sigma54_activat"/>
    <property type="match status" value="1"/>
</dbReference>
<dbReference type="InterPro" id="IPR003593">
    <property type="entry name" value="AAA+_ATPase"/>
</dbReference>
<dbReference type="InterPro" id="IPR025943">
    <property type="entry name" value="Sigma_54_int_dom_ATP-bd_2"/>
</dbReference>
<dbReference type="SUPFAM" id="SSF46689">
    <property type="entry name" value="Homeodomain-like"/>
    <property type="match status" value="1"/>
</dbReference>
<evidence type="ECO:0000256" key="3">
    <source>
        <dbReference type="ARBA" id="ARBA00023015"/>
    </source>
</evidence>
<dbReference type="InterPro" id="IPR058031">
    <property type="entry name" value="AAA_lid_NorR"/>
</dbReference>
<dbReference type="InterPro" id="IPR009057">
    <property type="entry name" value="Homeodomain-like_sf"/>
</dbReference>
<dbReference type="InterPro" id="IPR002197">
    <property type="entry name" value="HTH_Fis"/>
</dbReference>
<dbReference type="GO" id="GO:0043565">
    <property type="term" value="F:sequence-specific DNA binding"/>
    <property type="evidence" value="ECO:0007669"/>
    <property type="project" value="InterPro"/>
</dbReference>
<evidence type="ECO:0000256" key="2">
    <source>
        <dbReference type="ARBA" id="ARBA00022840"/>
    </source>
</evidence>
<accession>A0AAN1SES0</accession>
<evidence type="ECO:0000259" key="5">
    <source>
        <dbReference type="PROSITE" id="PS50045"/>
    </source>
</evidence>
<dbReference type="CDD" id="cd00009">
    <property type="entry name" value="AAA"/>
    <property type="match status" value="1"/>
</dbReference>
<dbReference type="Pfam" id="PF02954">
    <property type="entry name" value="HTH_8"/>
    <property type="match status" value="1"/>
</dbReference>
<dbReference type="Gene3D" id="1.10.10.60">
    <property type="entry name" value="Homeodomain-like"/>
    <property type="match status" value="1"/>
</dbReference>
<dbReference type="PANTHER" id="PTHR32071">
    <property type="entry name" value="TRANSCRIPTIONAL REGULATORY PROTEIN"/>
    <property type="match status" value="1"/>
</dbReference>
<dbReference type="InterPro" id="IPR002078">
    <property type="entry name" value="Sigma_54_int"/>
</dbReference>
<keyword evidence="2" id="KW-0067">ATP-binding</keyword>
<keyword evidence="3" id="KW-0805">Transcription regulation</keyword>
<evidence type="ECO:0000256" key="4">
    <source>
        <dbReference type="ARBA" id="ARBA00023163"/>
    </source>
</evidence>
<dbReference type="KEGG" id="thl:TEH_01200"/>
<dbReference type="Pfam" id="PF25601">
    <property type="entry name" value="AAA_lid_14"/>
    <property type="match status" value="1"/>
</dbReference>
<dbReference type="SMART" id="SM00382">
    <property type="entry name" value="AAA"/>
    <property type="match status" value="1"/>
</dbReference>
<dbReference type="InterPro" id="IPR029016">
    <property type="entry name" value="GAF-like_dom_sf"/>
</dbReference>
<dbReference type="FunFam" id="3.40.50.300:FF:000006">
    <property type="entry name" value="DNA-binding transcriptional regulator NtrC"/>
    <property type="match status" value="1"/>
</dbReference>
<dbReference type="Gene3D" id="1.10.8.60">
    <property type="match status" value="1"/>
</dbReference>
<evidence type="ECO:0000313" key="6">
    <source>
        <dbReference type="EMBL" id="BAK93447.1"/>
    </source>
</evidence>
<keyword evidence="1" id="KW-0547">Nucleotide-binding</keyword>
<dbReference type="PROSITE" id="PS00676">
    <property type="entry name" value="SIGMA54_INTERACT_2"/>
    <property type="match status" value="1"/>
</dbReference>
<dbReference type="GO" id="GO:0005524">
    <property type="term" value="F:ATP binding"/>
    <property type="evidence" value="ECO:0007669"/>
    <property type="project" value="UniProtKB-KW"/>
</dbReference>
<dbReference type="Gene3D" id="3.40.50.300">
    <property type="entry name" value="P-loop containing nucleotide triphosphate hydrolases"/>
    <property type="match status" value="1"/>
</dbReference>
<name>A0AAN1SES0_TETHN</name>
<protein>
    <submittedName>
        <fullName evidence="6">Transcriptional regulator AcoR</fullName>
    </submittedName>
</protein>
<reference evidence="6 7" key="1">
    <citation type="submission" date="2011-01" db="EMBL/GenBank/DDBJ databases">
        <title>Whole genome sequence of Tetragenococcus halophilus NBRC 12172.</title>
        <authorList>
            <person name="Nakazawa H."/>
            <person name="Omata S."/>
            <person name="Koga C."/>
            <person name="Watanabe Y."/>
            <person name="Katano Y."/>
            <person name="Ito N."/>
            <person name="Tsukatani N."/>
            <person name="Ankai A."/>
            <person name="Oguchi A."/>
            <person name="Fukui S."/>
            <person name="Yashiro I."/>
            <person name="Kamata S."/>
            <person name="Hashimoto Y."/>
            <person name="Yamazaki J."/>
            <person name="Taguchi H."/>
            <person name="Tanaka A."/>
            <person name="Koyama T."/>
            <person name="Ichige A."/>
            <person name="Hanya Y."/>
            <person name="Tanikawa S."/>
            <person name="Yamazaki S."/>
            <person name="Fujita N."/>
        </authorList>
    </citation>
    <scope>NUCLEOTIDE SEQUENCE [LARGE SCALE GENOMIC DNA]</scope>
    <source>
        <strain evidence="7">DSM 20338 / JCM 20259 / NCIMB 9735 / NBRC 12172</strain>
    </source>
</reference>
<organism evidence="6 7">
    <name type="scientific">Tetragenococcus halophilus (strain DSM 20338 / JCM 20259 / NCIMB 9735 / NBRC 12172)</name>
    <name type="common">Pediococcus halophilus</name>
    <dbReference type="NCBI Taxonomy" id="945021"/>
    <lineage>
        <taxon>Bacteria</taxon>
        <taxon>Bacillati</taxon>
        <taxon>Bacillota</taxon>
        <taxon>Bacilli</taxon>
        <taxon>Lactobacillales</taxon>
        <taxon>Enterococcaceae</taxon>
        <taxon>Tetragenococcus</taxon>
    </lineage>
</organism>
<gene>
    <name evidence="6" type="primary">acoR</name>
    <name evidence="6" type="ordered locus">TEH_01200</name>
</gene>
<dbReference type="AlphaFoldDB" id="A0AAN1SES0"/>
<proteinExistence type="predicted"/>
<dbReference type="InterPro" id="IPR027417">
    <property type="entry name" value="P-loop_NTPase"/>
</dbReference>
<dbReference type="PROSITE" id="PS50045">
    <property type="entry name" value="SIGMA54_INTERACT_4"/>
    <property type="match status" value="1"/>
</dbReference>
<evidence type="ECO:0000313" key="7">
    <source>
        <dbReference type="Proteomes" id="UP000002663"/>
    </source>
</evidence>
<dbReference type="SUPFAM" id="SSF52540">
    <property type="entry name" value="P-loop containing nucleoside triphosphate hydrolases"/>
    <property type="match status" value="1"/>
</dbReference>
<dbReference type="PRINTS" id="PR01590">
    <property type="entry name" value="HTHFIS"/>
</dbReference>